<gene>
    <name evidence="3" type="ORF">PQ456_11300</name>
</gene>
<organism evidence="3 4">
    <name type="scientific">Paenibacillus kyungheensis</name>
    <dbReference type="NCBI Taxonomy" id="1452732"/>
    <lineage>
        <taxon>Bacteria</taxon>
        <taxon>Bacillati</taxon>
        <taxon>Bacillota</taxon>
        <taxon>Bacilli</taxon>
        <taxon>Bacillales</taxon>
        <taxon>Paenibacillaceae</taxon>
        <taxon>Paenibacillus</taxon>
    </lineage>
</organism>
<dbReference type="InterPro" id="IPR001452">
    <property type="entry name" value="SH3_domain"/>
</dbReference>
<dbReference type="EMBL" id="CP117416">
    <property type="protein sequence ID" value="WCT53799.1"/>
    <property type="molecule type" value="Genomic_DNA"/>
</dbReference>
<evidence type="ECO:0000313" key="4">
    <source>
        <dbReference type="Proteomes" id="UP001220509"/>
    </source>
</evidence>
<dbReference type="RefSeq" id="WP_273612361.1">
    <property type="nucleotide sequence ID" value="NZ_CP117416.1"/>
</dbReference>
<dbReference type="InterPro" id="IPR036028">
    <property type="entry name" value="SH3-like_dom_sf"/>
</dbReference>
<keyword evidence="1" id="KW-0728">SH3 domain</keyword>
<dbReference type="PIRSF" id="PIRSF034961">
    <property type="entry name" value="UCP034961_SH3_2"/>
    <property type="match status" value="1"/>
</dbReference>
<dbReference type="KEGG" id="pka:PQ456_11300"/>
<proteinExistence type="predicted"/>
<dbReference type="AlphaFoldDB" id="A0AAX3LV34"/>
<dbReference type="SUPFAM" id="SSF50044">
    <property type="entry name" value="SH3-domain"/>
    <property type="match status" value="1"/>
</dbReference>
<evidence type="ECO:0000313" key="3">
    <source>
        <dbReference type="EMBL" id="WCT53799.1"/>
    </source>
</evidence>
<reference evidence="3 4" key="1">
    <citation type="submission" date="2023-02" db="EMBL/GenBank/DDBJ databases">
        <title>Genome sequence of Paenibacillus kyungheensis KACC 18744.</title>
        <authorList>
            <person name="Kim S."/>
            <person name="Heo J."/>
            <person name="Kwon S.-W."/>
        </authorList>
    </citation>
    <scope>NUCLEOTIDE SEQUENCE [LARGE SCALE GENOMIC DNA]</scope>
    <source>
        <strain evidence="3 4">KACC 18744</strain>
    </source>
</reference>
<name>A0AAX3LV34_9BACL</name>
<dbReference type="InterPro" id="IPR014593">
    <property type="entry name" value="UCP034961_SH3_2"/>
</dbReference>
<sequence>MKRYQVVHSHFSNYPDPIVLAKGDTVLYGREDTKFPNWIFCEDVHSQKHGWVPKQILSSPDENQISTVLTDYSAYELTVNPGMIVEQEYELNEWSLVHTTDGEKGWIPNKVLMLVDYPKPK</sequence>
<dbReference type="Pfam" id="PF07653">
    <property type="entry name" value="SH3_2"/>
    <property type="match status" value="1"/>
</dbReference>
<dbReference type="Proteomes" id="UP001220509">
    <property type="component" value="Chromosome"/>
</dbReference>
<accession>A0AAX3LV34</accession>
<keyword evidence="4" id="KW-1185">Reference proteome</keyword>
<evidence type="ECO:0000259" key="2">
    <source>
        <dbReference type="Pfam" id="PF07653"/>
    </source>
</evidence>
<feature type="domain" description="SH3" evidence="2">
    <location>
        <begin position="3"/>
        <end position="58"/>
    </location>
</feature>
<evidence type="ECO:0000256" key="1">
    <source>
        <dbReference type="ARBA" id="ARBA00022443"/>
    </source>
</evidence>
<protein>
    <submittedName>
        <fullName evidence="3">SH3 domain-containing protein</fullName>
    </submittedName>
</protein>